<dbReference type="OrthoDB" id="256574at2"/>
<reference evidence="1 2" key="1">
    <citation type="submission" date="2017-03" db="EMBL/GenBank/DDBJ databases">
        <title>Foreign affairs: Plasmid Transfer between Roseobacters and Rhizobia.</title>
        <authorList>
            <person name="Bartling P."/>
            <person name="Bunk B."/>
            <person name="Overmann J."/>
            <person name="Brinkmann H."/>
            <person name="Petersen J."/>
        </authorList>
    </citation>
    <scope>NUCLEOTIDE SEQUENCE [LARGE SCALE GENOMIC DNA]</scope>
    <source>
        <strain evidence="1 2">MACL11</strain>
    </source>
</reference>
<dbReference type="Gene3D" id="3.30.420.300">
    <property type="entry name" value="2-keto-3-deoxy-galactonokinase, substrate binding domain"/>
    <property type="match status" value="1"/>
</dbReference>
<dbReference type="InterPro" id="IPR042257">
    <property type="entry name" value="DGOK_C"/>
</dbReference>
<dbReference type="EMBL" id="CP020330">
    <property type="protein sequence ID" value="AQZ52981.1"/>
    <property type="molecule type" value="Genomic_DNA"/>
</dbReference>
<gene>
    <name evidence="1" type="ORF">Mame_03676</name>
</gene>
<keyword evidence="1" id="KW-0418">Kinase</keyword>
<dbReference type="GO" id="GO:0034194">
    <property type="term" value="P:D-galactonate catabolic process"/>
    <property type="evidence" value="ECO:0007669"/>
    <property type="project" value="InterPro"/>
</dbReference>
<sequence>MTQTVAAILDWGTSSLRATLLSADGRVLDRRESRNGGIQFVESGAFEAALMAAIGAWFEEHGPFPVAACGMITSRSGWVEVPYVDAPAGLAELAAGARHITLQNGATMTFLPGLRDPAAKPFPDVMRGEETQIVGYGLAEDRTLVLPGTHSKWARIARGRIAAFQTYATGEIYALLTRHSFIARAAEPAPGSEPAWSAFDRAAEFAASDEPAADALLSSVFSARSGILSGALQPEEVGDYVSGLLIASEFRQARAAGWLHPGEAIGIIGNSALSERYGRVAPLFGLTIKPGPEDAATLGVQRIIGKLQSTEQE</sequence>
<dbReference type="InterPro" id="IPR042258">
    <property type="entry name" value="DGOK_N"/>
</dbReference>
<dbReference type="Gene3D" id="3.30.420.310">
    <property type="entry name" value="2-keto-3-deoxy-galactonokinase, C-terminal domain"/>
    <property type="match status" value="1"/>
</dbReference>
<dbReference type="Proteomes" id="UP000191135">
    <property type="component" value="Chromosome"/>
</dbReference>
<dbReference type="InterPro" id="IPR007729">
    <property type="entry name" value="DGOK"/>
</dbReference>
<accession>A0A1U9Z5M3</accession>
<evidence type="ECO:0000313" key="1">
    <source>
        <dbReference type="EMBL" id="AQZ52981.1"/>
    </source>
</evidence>
<dbReference type="AlphaFoldDB" id="A0A1U9Z5M3"/>
<organism evidence="1 2">
    <name type="scientific">Martelella mediterranea DSM 17316</name>
    <dbReference type="NCBI Taxonomy" id="1122214"/>
    <lineage>
        <taxon>Bacteria</taxon>
        <taxon>Pseudomonadati</taxon>
        <taxon>Pseudomonadota</taxon>
        <taxon>Alphaproteobacteria</taxon>
        <taxon>Hyphomicrobiales</taxon>
        <taxon>Aurantimonadaceae</taxon>
        <taxon>Martelella</taxon>
    </lineage>
</organism>
<dbReference type="STRING" id="1122214.Mame_03676"/>
<dbReference type="KEGG" id="mmed:Mame_03676"/>
<evidence type="ECO:0000313" key="2">
    <source>
        <dbReference type="Proteomes" id="UP000191135"/>
    </source>
</evidence>
<dbReference type="eggNOG" id="COG3734">
    <property type="taxonomic scope" value="Bacteria"/>
</dbReference>
<keyword evidence="2" id="KW-1185">Reference proteome</keyword>
<protein>
    <submittedName>
        <fullName evidence="1">2-keto-3-deoxy-galactonokinase</fullName>
    </submittedName>
</protein>
<keyword evidence="1" id="KW-0808">Transferase</keyword>
<dbReference type="RefSeq" id="WP_018067382.1">
    <property type="nucleotide sequence ID" value="NZ_AQWH01000040.1"/>
</dbReference>
<proteinExistence type="predicted"/>
<name>A0A1U9Z5M3_9HYPH</name>
<dbReference type="Pfam" id="PF05035">
    <property type="entry name" value="DGOK"/>
    <property type="match status" value="1"/>
</dbReference>
<dbReference type="GO" id="GO:0008671">
    <property type="term" value="F:2-dehydro-3-deoxygalactonokinase activity"/>
    <property type="evidence" value="ECO:0007669"/>
    <property type="project" value="InterPro"/>
</dbReference>